<proteinExistence type="predicted"/>
<organism evidence="3 4">
    <name type="scientific">Mikania micrantha</name>
    <name type="common">bitter vine</name>
    <dbReference type="NCBI Taxonomy" id="192012"/>
    <lineage>
        <taxon>Eukaryota</taxon>
        <taxon>Viridiplantae</taxon>
        <taxon>Streptophyta</taxon>
        <taxon>Embryophyta</taxon>
        <taxon>Tracheophyta</taxon>
        <taxon>Spermatophyta</taxon>
        <taxon>Magnoliopsida</taxon>
        <taxon>eudicotyledons</taxon>
        <taxon>Gunneridae</taxon>
        <taxon>Pentapetalae</taxon>
        <taxon>asterids</taxon>
        <taxon>campanulids</taxon>
        <taxon>Asterales</taxon>
        <taxon>Asteraceae</taxon>
        <taxon>Asteroideae</taxon>
        <taxon>Heliantheae alliance</taxon>
        <taxon>Eupatorieae</taxon>
        <taxon>Mikania</taxon>
    </lineage>
</organism>
<dbReference type="EMBL" id="SZYD01000006">
    <property type="protein sequence ID" value="KAD5960494.1"/>
    <property type="molecule type" value="Genomic_DNA"/>
</dbReference>
<dbReference type="InterPro" id="IPR039537">
    <property type="entry name" value="Retrotran_Ty1/copia-like"/>
</dbReference>
<feature type="region of interest" description="Disordered" evidence="1">
    <location>
        <begin position="126"/>
        <end position="149"/>
    </location>
</feature>
<dbReference type="SUPFAM" id="SSF53098">
    <property type="entry name" value="Ribonuclease H-like"/>
    <property type="match status" value="1"/>
</dbReference>
<dbReference type="PANTHER" id="PTHR42648">
    <property type="entry name" value="TRANSPOSASE, PUTATIVE-RELATED"/>
    <property type="match status" value="1"/>
</dbReference>
<dbReference type="GO" id="GO:0003676">
    <property type="term" value="F:nucleic acid binding"/>
    <property type="evidence" value="ECO:0007669"/>
    <property type="project" value="InterPro"/>
</dbReference>
<gene>
    <name evidence="3" type="ORF">E3N88_11966</name>
</gene>
<dbReference type="InterPro" id="IPR001584">
    <property type="entry name" value="Integrase_cat-core"/>
</dbReference>
<dbReference type="Gene3D" id="3.30.420.10">
    <property type="entry name" value="Ribonuclease H-like superfamily/Ribonuclease H"/>
    <property type="match status" value="1"/>
</dbReference>
<evidence type="ECO:0000256" key="1">
    <source>
        <dbReference type="SAM" id="MobiDB-lite"/>
    </source>
</evidence>
<dbReference type="AlphaFoldDB" id="A0A5N6P5I6"/>
<protein>
    <recommendedName>
        <fullName evidence="2">Integrase catalytic domain-containing protein</fullName>
    </recommendedName>
</protein>
<dbReference type="GO" id="GO:0015074">
    <property type="term" value="P:DNA integration"/>
    <property type="evidence" value="ECO:0007669"/>
    <property type="project" value="InterPro"/>
</dbReference>
<dbReference type="Proteomes" id="UP000326396">
    <property type="component" value="Linkage Group LG14"/>
</dbReference>
<dbReference type="InterPro" id="IPR036397">
    <property type="entry name" value="RNaseH_sf"/>
</dbReference>
<dbReference type="PROSITE" id="PS50994">
    <property type="entry name" value="INTEGRASE"/>
    <property type="match status" value="1"/>
</dbReference>
<dbReference type="PANTHER" id="PTHR42648:SF25">
    <property type="entry name" value="RNA-DIRECTED DNA POLYMERASE"/>
    <property type="match status" value="1"/>
</dbReference>
<comment type="caution">
    <text evidence="3">The sequence shown here is derived from an EMBL/GenBank/DDBJ whole genome shotgun (WGS) entry which is preliminary data.</text>
</comment>
<reference evidence="3 4" key="1">
    <citation type="submission" date="2019-05" db="EMBL/GenBank/DDBJ databases">
        <title>Mikania micrantha, genome provides insights into the molecular mechanism of rapid growth.</title>
        <authorList>
            <person name="Liu B."/>
        </authorList>
    </citation>
    <scope>NUCLEOTIDE SEQUENCE [LARGE SCALE GENOMIC DNA]</scope>
    <source>
        <strain evidence="3">NLD-2019</strain>
        <tissue evidence="3">Leaf</tissue>
    </source>
</reference>
<name>A0A5N6P5I6_9ASTR</name>
<dbReference type="OrthoDB" id="6776856at2759"/>
<keyword evidence="4" id="KW-1185">Reference proteome</keyword>
<feature type="domain" description="Integrase catalytic" evidence="2">
    <location>
        <begin position="1"/>
        <end position="101"/>
    </location>
</feature>
<dbReference type="InterPro" id="IPR012337">
    <property type="entry name" value="RNaseH-like_sf"/>
</dbReference>
<evidence type="ECO:0000313" key="3">
    <source>
        <dbReference type="EMBL" id="KAD5960494.1"/>
    </source>
</evidence>
<evidence type="ECO:0000259" key="2">
    <source>
        <dbReference type="PROSITE" id="PS50994"/>
    </source>
</evidence>
<evidence type="ECO:0000313" key="4">
    <source>
        <dbReference type="Proteomes" id="UP000326396"/>
    </source>
</evidence>
<accession>A0A5N6P5I6</accession>
<sequence>MRIKLPRTDNERAFTSHKVRNMCNEAGIKHQLSVPYSPQHNREVERRNRNIMDMTRSILKAKELPQFLWIEGVRHIIYILNRSPTKAVSNSTLYEVYKGRKSKMEHMKVFGCIGYVKTLAGHMKKLDDRSRKMKGKVGYGTPQSRKEKE</sequence>